<dbReference type="EMBL" id="JALNTZ010000007">
    <property type="protein sequence ID" value="KAJ3645794.1"/>
    <property type="molecule type" value="Genomic_DNA"/>
</dbReference>
<proteinExistence type="predicted"/>
<dbReference type="AlphaFoldDB" id="A0AA38I308"/>
<gene>
    <name evidence="1" type="ORF">Zmor_023426</name>
</gene>
<organism evidence="1 2">
    <name type="scientific">Zophobas morio</name>
    <dbReference type="NCBI Taxonomy" id="2755281"/>
    <lineage>
        <taxon>Eukaryota</taxon>
        <taxon>Metazoa</taxon>
        <taxon>Ecdysozoa</taxon>
        <taxon>Arthropoda</taxon>
        <taxon>Hexapoda</taxon>
        <taxon>Insecta</taxon>
        <taxon>Pterygota</taxon>
        <taxon>Neoptera</taxon>
        <taxon>Endopterygota</taxon>
        <taxon>Coleoptera</taxon>
        <taxon>Polyphaga</taxon>
        <taxon>Cucujiformia</taxon>
        <taxon>Tenebrionidae</taxon>
        <taxon>Zophobas</taxon>
    </lineage>
</organism>
<accession>A0AA38I308</accession>
<sequence>MANGSRYTHENPKERLPLRSFYHTLESNINGAWKSTQRFQVFFAGKHLEQLGTDEPSPLPLCLVRCGSPKVYGVMAFRWLVPRPYLDGLDTCEINFDLQAF</sequence>
<comment type="caution">
    <text evidence="1">The sequence shown here is derived from an EMBL/GenBank/DDBJ whole genome shotgun (WGS) entry which is preliminary data.</text>
</comment>
<protein>
    <submittedName>
        <fullName evidence="1">Uncharacterized protein</fullName>
    </submittedName>
</protein>
<dbReference type="Proteomes" id="UP001168821">
    <property type="component" value="Unassembled WGS sequence"/>
</dbReference>
<evidence type="ECO:0000313" key="1">
    <source>
        <dbReference type="EMBL" id="KAJ3645794.1"/>
    </source>
</evidence>
<reference evidence="1" key="1">
    <citation type="journal article" date="2023" name="G3 (Bethesda)">
        <title>Whole genome assemblies of Zophobas morio and Tenebrio molitor.</title>
        <authorList>
            <person name="Kaur S."/>
            <person name="Stinson S.A."/>
            <person name="diCenzo G.C."/>
        </authorList>
    </citation>
    <scope>NUCLEOTIDE SEQUENCE</scope>
    <source>
        <strain evidence="1">QUZm001</strain>
    </source>
</reference>
<evidence type="ECO:0000313" key="2">
    <source>
        <dbReference type="Proteomes" id="UP001168821"/>
    </source>
</evidence>
<keyword evidence="2" id="KW-1185">Reference proteome</keyword>
<name>A0AA38I308_9CUCU</name>